<gene>
    <name evidence="2" type="ORF">D9615_004394</name>
</gene>
<dbReference type="AlphaFoldDB" id="A0A8H5HF76"/>
<dbReference type="OrthoDB" id="529205at2759"/>
<sequence>MTSTISARNAFRCVSGTARRTATFRSTRRCLSTMHGNDPDTLESEKNRNLSKQQHKTSTPHANAPGWNEALASESEADVKADRSGFATTSELQEQTVEYIASRYSPDDRTTPTTAHYSRDEVSGPLGSAAGHHDPQEVYQTVVKKVTKKTTQVVEDEAPTQGYS</sequence>
<protein>
    <submittedName>
        <fullName evidence="2">Uncharacterized protein</fullName>
    </submittedName>
</protein>
<reference evidence="2 3" key="1">
    <citation type="journal article" date="2020" name="ISME J.">
        <title>Uncovering the hidden diversity of litter-decomposition mechanisms in mushroom-forming fungi.</title>
        <authorList>
            <person name="Floudas D."/>
            <person name="Bentzer J."/>
            <person name="Ahren D."/>
            <person name="Johansson T."/>
            <person name="Persson P."/>
            <person name="Tunlid A."/>
        </authorList>
    </citation>
    <scope>NUCLEOTIDE SEQUENCE [LARGE SCALE GENOMIC DNA]</scope>
    <source>
        <strain evidence="2 3">CBS 661.87</strain>
    </source>
</reference>
<name>A0A8H5HF76_9AGAR</name>
<organism evidence="2 3">
    <name type="scientific">Tricholomella constricta</name>
    <dbReference type="NCBI Taxonomy" id="117010"/>
    <lineage>
        <taxon>Eukaryota</taxon>
        <taxon>Fungi</taxon>
        <taxon>Dikarya</taxon>
        <taxon>Basidiomycota</taxon>
        <taxon>Agaricomycotina</taxon>
        <taxon>Agaricomycetes</taxon>
        <taxon>Agaricomycetidae</taxon>
        <taxon>Agaricales</taxon>
        <taxon>Tricholomatineae</taxon>
        <taxon>Lyophyllaceae</taxon>
        <taxon>Tricholomella</taxon>
    </lineage>
</organism>
<accession>A0A8H5HF76</accession>
<evidence type="ECO:0000313" key="2">
    <source>
        <dbReference type="EMBL" id="KAF5382031.1"/>
    </source>
</evidence>
<feature type="region of interest" description="Disordered" evidence="1">
    <location>
        <begin position="31"/>
        <end position="137"/>
    </location>
</feature>
<dbReference type="Proteomes" id="UP000565441">
    <property type="component" value="Unassembled WGS sequence"/>
</dbReference>
<comment type="caution">
    <text evidence="2">The sequence shown here is derived from an EMBL/GenBank/DDBJ whole genome shotgun (WGS) entry which is preliminary data.</text>
</comment>
<evidence type="ECO:0000256" key="1">
    <source>
        <dbReference type="SAM" id="MobiDB-lite"/>
    </source>
</evidence>
<feature type="compositionally biased region" description="Polar residues" evidence="1">
    <location>
        <begin position="86"/>
        <end position="96"/>
    </location>
</feature>
<proteinExistence type="predicted"/>
<feature type="compositionally biased region" description="Polar residues" evidence="1">
    <location>
        <begin position="50"/>
        <end position="61"/>
    </location>
</feature>
<keyword evidence="3" id="KW-1185">Reference proteome</keyword>
<dbReference type="EMBL" id="JAACJP010000009">
    <property type="protein sequence ID" value="KAF5382031.1"/>
    <property type="molecule type" value="Genomic_DNA"/>
</dbReference>
<evidence type="ECO:0000313" key="3">
    <source>
        <dbReference type="Proteomes" id="UP000565441"/>
    </source>
</evidence>